<keyword evidence="4 5" id="KW-0904">Protein phosphatase</keyword>
<evidence type="ECO:0000256" key="3">
    <source>
        <dbReference type="ARBA" id="ARBA00022801"/>
    </source>
</evidence>
<evidence type="ECO:0000259" key="6">
    <source>
        <dbReference type="PROSITE" id="PS51746"/>
    </source>
</evidence>
<accession>A0A835Z7U5</accession>
<dbReference type="PANTHER" id="PTHR47992">
    <property type="entry name" value="PROTEIN PHOSPHATASE"/>
    <property type="match status" value="1"/>
</dbReference>
<protein>
    <submittedName>
        <fullName evidence="7">Phosphatase 2C-like domain-containing protein</fullName>
    </submittedName>
</protein>
<evidence type="ECO:0000256" key="2">
    <source>
        <dbReference type="ARBA" id="ARBA00022723"/>
    </source>
</evidence>
<keyword evidence="2" id="KW-0479">Metal-binding</keyword>
<gene>
    <name evidence="7" type="ORF">JKP88DRAFT_194137</name>
</gene>
<feature type="domain" description="PPM-type phosphatase" evidence="6">
    <location>
        <begin position="55"/>
        <end position="372"/>
    </location>
</feature>
<keyword evidence="3 5" id="KW-0378">Hydrolase</keyword>
<dbReference type="PROSITE" id="PS01032">
    <property type="entry name" value="PPM_1"/>
    <property type="match status" value="1"/>
</dbReference>
<evidence type="ECO:0000256" key="1">
    <source>
        <dbReference type="ARBA" id="ARBA00004170"/>
    </source>
</evidence>
<dbReference type="OrthoDB" id="10264738at2759"/>
<dbReference type="Gene3D" id="3.60.40.10">
    <property type="entry name" value="PPM-type phosphatase domain"/>
    <property type="match status" value="1"/>
</dbReference>
<keyword evidence="8" id="KW-1185">Reference proteome</keyword>
<dbReference type="PROSITE" id="PS51746">
    <property type="entry name" value="PPM_2"/>
    <property type="match status" value="1"/>
</dbReference>
<proteinExistence type="inferred from homology"/>
<dbReference type="GO" id="GO:0046872">
    <property type="term" value="F:metal ion binding"/>
    <property type="evidence" value="ECO:0007669"/>
    <property type="project" value="UniProtKB-KW"/>
</dbReference>
<evidence type="ECO:0000313" key="7">
    <source>
        <dbReference type="EMBL" id="KAG5186545.1"/>
    </source>
</evidence>
<dbReference type="Proteomes" id="UP000664859">
    <property type="component" value="Unassembled WGS sequence"/>
</dbReference>
<comment type="similarity">
    <text evidence="5">Belongs to the PP2C family.</text>
</comment>
<dbReference type="SUPFAM" id="SSF81606">
    <property type="entry name" value="PP2C-like"/>
    <property type="match status" value="1"/>
</dbReference>
<organism evidence="7 8">
    <name type="scientific">Tribonema minus</name>
    <dbReference type="NCBI Taxonomy" id="303371"/>
    <lineage>
        <taxon>Eukaryota</taxon>
        <taxon>Sar</taxon>
        <taxon>Stramenopiles</taxon>
        <taxon>Ochrophyta</taxon>
        <taxon>PX clade</taxon>
        <taxon>Xanthophyceae</taxon>
        <taxon>Tribonematales</taxon>
        <taxon>Tribonemataceae</taxon>
        <taxon>Tribonema</taxon>
    </lineage>
</organism>
<dbReference type="CDD" id="cd00143">
    <property type="entry name" value="PP2Cc"/>
    <property type="match status" value="1"/>
</dbReference>
<name>A0A835Z7U5_9STRA</name>
<comment type="caution">
    <text evidence="7">The sequence shown here is derived from an EMBL/GenBank/DDBJ whole genome shotgun (WGS) entry which is preliminary data.</text>
</comment>
<sequence length="373" mass="40648">MYWRGVISTAAAIAGVYCAGGSPALADSGVRKPPAAVRAESTDTKEQARDVPAPAPLFTSVQASKGHRSYMEDDYFLSADGRFAAVYDGHGGASVSKYLRQNLYTQVKANLPLEEQECGEEHIIQALKAAFKTVDDEVLKVRHWSYQGSTAVAVVIHPTVAGGNGNCSIITANVGDSRAVLCRRGKAVEITKDHKPNATAELDRIEALGGNVRWFGFIDPEGRPIEGTGVYRINGNLAVARAIGDSSERPFVSGECEIRSMPMDHEGDQFIIIATDGLWDVMTSDEVVQYVQAVMGGAMGALREGESRGEFPLASDRPVDMKLSDWTQRYADDRGMIRAAMMSRKKKMARYLAQEAIRRGTMDNVTVVVMFFR</sequence>
<dbReference type="AlphaFoldDB" id="A0A835Z7U5"/>
<evidence type="ECO:0000256" key="5">
    <source>
        <dbReference type="RuleBase" id="RU003465"/>
    </source>
</evidence>
<dbReference type="SMART" id="SM00332">
    <property type="entry name" value="PP2Cc"/>
    <property type="match status" value="1"/>
</dbReference>
<dbReference type="InterPro" id="IPR000222">
    <property type="entry name" value="PP2C_BS"/>
</dbReference>
<reference evidence="7" key="1">
    <citation type="submission" date="2021-02" db="EMBL/GenBank/DDBJ databases">
        <title>First Annotated Genome of the Yellow-green Alga Tribonema minus.</title>
        <authorList>
            <person name="Mahan K.M."/>
        </authorList>
    </citation>
    <scope>NUCLEOTIDE SEQUENCE</scope>
    <source>
        <strain evidence="7">UTEX B ZZ1240</strain>
    </source>
</reference>
<dbReference type="EMBL" id="JAFCMP010000111">
    <property type="protein sequence ID" value="KAG5186545.1"/>
    <property type="molecule type" value="Genomic_DNA"/>
</dbReference>
<evidence type="ECO:0000313" key="8">
    <source>
        <dbReference type="Proteomes" id="UP000664859"/>
    </source>
</evidence>
<dbReference type="Pfam" id="PF00481">
    <property type="entry name" value="PP2C"/>
    <property type="match status" value="1"/>
</dbReference>
<dbReference type="GO" id="GO:0016020">
    <property type="term" value="C:membrane"/>
    <property type="evidence" value="ECO:0007669"/>
    <property type="project" value="UniProtKB-SubCell"/>
</dbReference>
<dbReference type="InterPro" id="IPR001932">
    <property type="entry name" value="PPM-type_phosphatase-like_dom"/>
</dbReference>
<dbReference type="InterPro" id="IPR015655">
    <property type="entry name" value="PP2C"/>
</dbReference>
<evidence type="ECO:0000256" key="4">
    <source>
        <dbReference type="ARBA" id="ARBA00022912"/>
    </source>
</evidence>
<dbReference type="GO" id="GO:0004722">
    <property type="term" value="F:protein serine/threonine phosphatase activity"/>
    <property type="evidence" value="ECO:0007669"/>
    <property type="project" value="InterPro"/>
</dbReference>
<comment type="subcellular location">
    <subcellularLocation>
        <location evidence="1">Membrane</location>
        <topology evidence="1">Peripheral membrane protein</topology>
    </subcellularLocation>
</comment>
<dbReference type="InterPro" id="IPR036457">
    <property type="entry name" value="PPM-type-like_dom_sf"/>
</dbReference>